<gene>
    <name evidence="1" type="ORF">ACFSQT_29040</name>
</gene>
<dbReference type="Proteomes" id="UP001597349">
    <property type="component" value="Unassembled WGS sequence"/>
</dbReference>
<comment type="caution">
    <text evidence="1">The sequence shown here is derived from an EMBL/GenBank/DDBJ whole genome shotgun (WGS) entry which is preliminary data.</text>
</comment>
<protein>
    <submittedName>
        <fullName evidence="1">Uncharacterized protein</fullName>
    </submittedName>
</protein>
<reference evidence="2" key="1">
    <citation type="journal article" date="2019" name="Int. J. Syst. Evol. Microbiol.">
        <title>The Global Catalogue of Microorganisms (GCM) 10K type strain sequencing project: providing services to taxonomists for standard genome sequencing and annotation.</title>
        <authorList>
            <consortium name="The Broad Institute Genomics Platform"/>
            <consortium name="The Broad Institute Genome Sequencing Center for Infectious Disease"/>
            <person name="Wu L."/>
            <person name="Ma J."/>
        </authorList>
    </citation>
    <scope>NUCLEOTIDE SEQUENCE [LARGE SCALE GENOMIC DNA]</scope>
    <source>
        <strain evidence="2">CGMCC 1.16226</strain>
    </source>
</reference>
<evidence type="ECO:0000313" key="1">
    <source>
        <dbReference type="EMBL" id="MFD2056980.1"/>
    </source>
</evidence>
<accession>A0ABW4WK91</accession>
<feature type="non-terminal residue" evidence="1">
    <location>
        <position position="1"/>
    </location>
</feature>
<proteinExistence type="predicted"/>
<organism evidence="1 2">
    <name type="scientific">Mesorhizobium calcicola</name>
    <dbReference type="NCBI Taxonomy" id="1300310"/>
    <lineage>
        <taxon>Bacteria</taxon>
        <taxon>Pseudomonadati</taxon>
        <taxon>Pseudomonadota</taxon>
        <taxon>Alphaproteobacteria</taxon>
        <taxon>Hyphomicrobiales</taxon>
        <taxon>Phyllobacteriaceae</taxon>
        <taxon>Mesorhizobium</taxon>
    </lineage>
</organism>
<name>A0ABW4WK91_9HYPH</name>
<dbReference type="RefSeq" id="WP_379024605.1">
    <property type="nucleotide sequence ID" value="NZ_JBHUGY010000048.1"/>
</dbReference>
<sequence>RQRARRRASISGEQMLVGVNAHRPETDIEVDVLKIDNAESGAAIVEAAKPERHTRCRRRRERTRCVDPCGGGQ</sequence>
<keyword evidence="2" id="KW-1185">Reference proteome</keyword>
<evidence type="ECO:0000313" key="2">
    <source>
        <dbReference type="Proteomes" id="UP001597349"/>
    </source>
</evidence>
<dbReference type="EMBL" id="JBHUGY010000048">
    <property type="protein sequence ID" value="MFD2056980.1"/>
    <property type="molecule type" value="Genomic_DNA"/>
</dbReference>